<dbReference type="Proteomes" id="UP000045842">
    <property type="component" value="Unassembled WGS sequence"/>
</dbReference>
<feature type="chain" id="PRO_5036377085" evidence="1">
    <location>
        <begin position="36"/>
        <end position="91"/>
    </location>
</feature>
<feature type="signal peptide" evidence="1">
    <location>
        <begin position="1"/>
        <end position="35"/>
    </location>
</feature>
<protein>
    <submittedName>
        <fullName evidence="4">Uncharacterized protein</fullName>
    </submittedName>
</protein>
<evidence type="ECO:0000313" key="4">
    <source>
        <dbReference type="EMBL" id="CKT21821.1"/>
    </source>
</evidence>
<organism evidence="4 9">
    <name type="scientific">Mycobacterium tuberculosis</name>
    <dbReference type="NCBI Taxonomy" id="1773"/>
    <lineage>
        <taxon>Bacteria</taxon>
        <taxon>Bacillati</taxon>
        <taxon>Actinomycetota</taxon>
        <taxon>Actinomycetes</taxon>
        <taxon>Mycobacteriales</taxon>
        <taxon>Mycobacteriaceae</taxon>
        <taxon>Mycobacterium</taxon>
        <taxon>Mycobacterium tuberculosis complex</taxon>
    </lineage>
</organism>
<evidence type="ECO:0000256" key="1">
    <source>
        <dbReference type="SAM" id="SignalP"/>
    </source>
</evidence>
<evidence type="ECO:0000313" key="6">
    <source>
        <dbReference type="Proteomes" id="UP000045842"/>
    </source>
</evidence>
<dbReference type="AlphaFoldDB" id="A0A655AH01"/>
<keyword evidence="1" id="KW-0732">Signal</keyword>
<dbReference type="EMBL" id="CFOE01000092">
    <property type="protein sequence ID" value="CFE38570.1"/>
    <property type="molecule type" value="Genomic_DNA"/>
</dbReference>
<accession>A0A655AH01</accession>
<name>A0A655AH01_MYCTX</name>
<evidence type="ECO:0000313" key="7">
    <source>
        <dbReference type="Proteomes" id="UP000046680"/>
    </source>
</evidence>
<dbReference type="Proteomes" id="UP000048289">
    <property type="component" value="Unassembled WGS sequence"/>
</dbReference>
<evidence type="ECO:0000313" key="9">
    <source>
        <dbReference type="Proteomes" id="UP000049023"/>
    </source>
</evidence>
<sequence>MARSSSPGPPRSQASLQSTAVCAAIAKIRPLPALAAFCSAVLYTFSNTLGTDTTTVGLNTANIGSRFLMSLVNPTVTLEWKAAILIARAST</sequence>
<dbReference type="Proteomes" id="UP000046680">
    <property type="component" value="Unassembled WGS sequence"/>
</dbReference>
<dbReference type="EMBL" id="CNFU01001243">
    <property type="protein sequence ID" value="CKT21821.1"/>
    <property type="molecule type" value="Genomic_DNA"/>
</dbReference>
<reference evidence="6 7" key="1">
    <citation type="submission" date="2015-03" db="EMBL/GenBank/DDBJ databases">
        <authorList>
            <consortium name="Pathogen Informatics"/>
        </authorList>
    </citation>
    <scope>NUCLEOTIDE SEQUENCE [LARGE SCALE GENOMIC DNA]</scope>
    <source>
        <strain evidence="4 9">Bir 187</strain>
        <strain evidence="3 7">C09601061</strain>
        <strain evidence="5 6">G09801536</strain>
        <strain evidence="2 8">G09901357</strain>
    </source>
</reference>
<evidence type="ECO:0000313" key="5">
    <source>
        <dbReference type="EMBL" id="COX13891.1"/>
    </source>
</evidence>
<dbReference type="EMBL" id="CGCX01000542">
    <property type="protein sequence ID" value="CFR78454.1"/>
    <property type="molecule type" value="Genomic_DNA"/>
</dbReference>
<evidence type="ECO:0000313" key="8">
    <source>
        <dbReference type="Proteomes" id="UP000048289"/>
    </source>
</evidence>
<dbReference type="Proteomes" id="UP000049023">
    <property type="component" value="Unassembled WGS sequence"/>
</dbReference>
<evidence type="ECO:0000313" key="2">
    <source>
        <dbReference type="EMBL" id="CFE38570.1"/>
    </source>
</evidence>
<proteinExistence type="predicted"/>
<evidence type="ECO:0000313" key="3">
    <source>
        <dbReference type="EMBL" id="CFR78454.1"/>
    </source>
</evidence>
<gene>
    <name evidence="3" type="ORF">ERS007657_01666</name>
    <name evidence="5" type="ORF">ERS007679_04682</name>
    <name evidence="2" type="ORF">ERS007681_01048</name>
    <name evidence="4" type="ORF">ERS027661_04075</name>
</gene>
<dbReference type="EMBL" id="CSAD01001422">
    <property type="protein sequence ID" value="COX13891.1"/>
    <property type="molecule type" value="Genomic_DNA"/>
</dbReference>